<reference evidence="1 2" key="1">
    <citation type="submission" date="2020-02" db="EMBL/GenBank/DDBJ databases">
        <title>Broccoli isolated Pseudomonas sp.</title>
        <authorList>
            <person name="Fujikawa T."/>
            <person name="Sawada H."/>
        </authorList>
    </citation>
    <scope>NUCLEOTIDE SEQUENCE [LARGE SCALE GENOMIC DNA]</scope>
    <source>
        <strain evidence="1 2">JCM 32154</strain>
    </source>
</reference>
<dbReference type="EMBL" id="JAAHBT010000048">
    <property type="protein sequence ID" value="NES09292.1"/>
    <property type="molecule type" value="Genomic_DNA"/>
</dbReference>
<gene>
    <name evidence="1" type="ORF">G3O07_05435</name>
</gene>
<dbReference type="RefSeq" id="WP_163933417.1">
    <property type="nucleotide sequence ID" value="NZ_BMQU01000046.1"/>
</dbReference>
<name>A0A6I5RMF6_9PSED</name>
<organism evidence="1 2">
    <name type="scientific">Pseudomonas laurentiana</name>
    <dbReference type="NCBI Taxonomy" id="2364649"/>
    <lineage>
        <taxon>Bacteria</taxon>
        <taxon>Pseudomonadati</taxon>
        <taxon>Pseudomonadota</taxon>
        <taxon>Gammaproteobacteria</taxon>
        <taxon>Pseudomonadales</taxon>
        <taxon>Pseudomonadaceae</taxon>
        <taxon>Pseudomonas</taxon>
    </lineage>
</organism>
<accession>A0A6I5RMF6</accession>
<evidence type="ECO:0000313" key="2">
    <source>
        <dbReference type="Proteomes" id="UP000471751"/>
    </source>
</evidence>
<dbReference type="AlphaFoldDB" id="A0A6I5RMF6"/>
<evidence type="ECO:0000313" key="1">
    <source>
        <dbReference type="EMBL" id="NES09292.1"/>
    </source>
</evidence>
<comment type="caution">
    <text evidence="1">The sequence shown here is derived from an EMBL/GenBank/DDBJ whole genome shotgun (WGS) entry which is preliminary data.</text>
</comment>
<dbReference type="Proteomes" id="UP000471751">
    <property type="component" value="Unassembled WGS sequence"/>
</dbReference>
<sequence>MKTIHLHGALGSQFGGPFCLEVRDPAEAVHALSVQIAGFRQAIEKGHWHVIRGPLDGGEVLSEEGLSVSLGNAAEVHILPAAEGAGGVWNAVVGVTMVALGVATGNYKMVKKGFNKTSDGITGFFSQSIKSGSYAGRESADERPSFLFDGPTNTSTQGLPVPIPYGRIKTGSVVISTGLTSEEV</sequence>
<protein>
    <submittedName>
        <fullName evidence="1">Tail assembly protein</fullName>
    </submittedName>
</protein>
<keyword evidence="2" id="KW-1185">Reference proteome</keyword>
<proteinExistence type="predicted"/>